<proteinExistence type="predicted"/>
<dbReference type="GO" id="GO:0019867">
    <property type="term" value="C:outer membrane"/>
    <property type="evidence" value="ECO:0007669"/>
    <property type="project" value="InterPro"/>
</dbReference>
<name>A0A0M6YGA6_9RHOB</name>
<evidence type="ECO:0000313" key="2">
    <source>
        <dbReference type="Proteomes" id="UP000049222"/>
    </source>
</evidence>
<keyword evidence="2" id="KW-1185">Reference proteome</keyword>
<dbReference type="OrthoDB" id="7629596at2"/>
<dbReference type="RefSeq" id="WP_055083952.1">
    <property type="nucleotide sequence ID" value="NZ_CXSU01000011.1"/>
</dbReference>
<accession>A0A0M6YGA6</accession>
<dbReference type="GO" id="GO:0043165">
    <property type="term" value="P:Gram-negative-bacterium-type cell outer membrane assembly"/>
    <property type="evidence" value="ECO:0007669"/>
    <property type="project" value="InterPro"/>
</dbReference>
<dbReference type="Proteomes" id="UP000049222">
    <property type="component" value="Unassembled WGS sequence"/>
</dbReference>
<dbReference type="Gene3D" id="3.30.160.150">
    <property type="entry name" value="Lipoprotein like domain"/>
    <property type="match status" value="1"/>
</dbReference>
<dbReference type="STRING" id="420998.JDO7802_01405"/>
<dbReference type="InterPro" id="IPR007485">
    <property type="entry name" value="LPS_assembly_LptE"/>
</dbReference>
<reference evidence="1 2" key="1">
    <citation type="submission" date="2015-07" db="EMBL/GenBank/DDBJ databases">
        <authorList>
            <person name="Noorani M."/>
        </authorList>
    </citation>
    <scope>NUCLEOTIDE SEQUENCE [LARGE SCALE GENOMIC DNA]</scope>
    <source>
        <strain evidence="1 2">CECT 7802</strain>
    </source>
</reference>
<sequence length="165" mass="17689">MSWSDGSRRAVLTGVLLALAGCGFTPVYGPGGRGDALRATIRPTEPDTDLTFAFVRQFEERLGRAAVPTWDLVYTIATTEEALAIDGSNNITRYNLEGTIDWTLVPAGGTQMVLSGRETTFTAYSATGSTISTLESERDAERRLAGILADRVVTRLLGEASGLTR</sequence>
<evidence type="ECO:0008006" key="3">
    <source>
        <dbReference type="Google" id="ProtNLM"/>
    </source>
</evidence>
<dbReference type="AlphaFoldDB" id="A0A0M6YGA6"/>
<gene>
    <name evidence="1" type="ORF">JDO7802_01405</name>
</gene>
<protein>
    <recommendedName>
        <fullName evidence="3">LPS-assembly lipoprotein</fullName>
    </recommendedName>
</protein>
<dbReference type="EMBL" id="CXSU01000011">
    <property type="protein sequence ID" value="CTQ49392.1"/>
    <property type="molecule type" value="Genomic_DNA"/>
</dbReference>
<organism evidence="1 2">
    <name type="scientific">Jannaschia donghaensis</name>
    <dbReference type="NCBI Taxonomy" id="420998"/>
    <lineage>
        <taxon>Bacteria</taxon>
        <taxon>Pseudomonadati</taxon>
        <taxon>Pseudomonadota</taxon>
        <taxon>Alphaproteobacteria</taxon>
        <taxon>Rhodobacterales</taxon>
        <taxon>Roseobacteraceae</taxon>
        <taxon>Jannaschia</taxon>
    </lineage>
</organism>
<dbReference type="Pfam" id="PF04390">
    <property type="entry name" value="LptE"/>
    <property type="match status" value="1"/>
</dbReference>
<evidence type="ECO:0000313" key="1">
    <source>
        <dbReference type="EMBL" id="CTQ49392.1"/>
    </source>
</evidence>